<dbReference type="Proteomes" id="UP000253934">
    <property type="component" value="Unassembled WGS sequence"/>
</dbReference>
<gene>
    <name evidence="1" type="ORF">DCC88_09030</name>
</gene>
<keyword evidence="2" id="KW-1185">Reference proteome</keyword>
<name>A0A369KVB8_9BACT</name>
<organism evidence="1 2">
    <name type="scientific">Spirobacillus cienkowskii</name>
    <dbReference type="NCBI Taxonomy" id="495820"/>
    <lineage>
        <taxon>Bacteria</taxon>
        <taxon>Pseudomonadati</taxon>
        <taxon>Bdellovibrionota</taxon>
        <taxon>Oligoflexia</taxon>
        <taxon>Silvanigrellales</taxon>
        <taxon>Spirobacillus</taxon>
    </lineage>
</organism>
<evidence type="ECO:0000313" key="1">
    <source>
        <dbReference type="EMBL" id="RDB35693.1"/>
    </source>
</evidence>
<protein>
    <submittedName>
        <fullName evidence="1">Uncharacterized protein</fullName>
    </submittedName>
</protein>
<evidence type="ECO:0000313" key="2">
    <source>
        <dbReference type="Proteomes" id="UP000253934"/>
    </source>
</evidence>
<proteinExistence type="predicted"/>
<comment type="caution">
    <text evidence="1">The sequence shown here is derived from an EMBL/GenBank/DDBJ whole genome shotgun (WGS) entry which is preliminary data.</text>
</comment>
<accession>A0A369KVB8</accession>
<dbReference type="AlphaFoldDB" id="A0A369KVB8"/>
<sequence length="328" mass="37014">MSQYSGMFISCLVVSLLINFGCNSKSSKNLSDSDFKKKIFREYRPKGNIKIKFNHNNIPSATCSKYNIIAEGYLQNDFVNTNLKLIDPEKHFFIDRTNQEVCASTGKLTLLNSRAAPIGSRAQIVFEDEKNTAIDEIEVATTIPINIIYINILFLSQDSLSQDKNLGKLNFLYVAPGDNSGIFKIYVIRKLNANREYLNSADEISLVATNQEGKDFTLPIINIVADTATDFFYFKIPSTFSYGPYAMRLFVNNTPNVEQLFTINVVDKYKEIDILFDNSIVDEVSIPTGTCKNYTLIVKDFNNKKDSIHSISNNTPSTKFVGNIDNQK</sequence>
<reference evidence="1" key="1">
    <citation type="submission" date="2018-04" db="EMBL/GenBank/DDBJ databases">
        <title>Draft genome sequence of the Candidatus Spirobacillus cienkowskii, a pathogen of freshwater Daphnia species, reconstructed from hemolymph metagenomic reads.</title>
        <authorList>
            <person name="Bresciani L."/>
            <person name="Lemos L.N."/>
            <person name="Wale N."/>
            <person name="Lin J.Y."/>
            <person name="Fernandes G.R."/>
            <person name="Duffy M.A."/>
            <person name="Rodrigues J.M."/>
        </authorList>
    </citation>
    <scope>NUCLEOTIDE SEQUENCE [LARGE SCALE GENOMIC DNA]</scope>
    <source>
        <strain evidence="1">Binning01</strain>
    </source>
</reference>
<dbReference type="EMBL" id="QOVW01000078">
    <property type="protein sequence ID" value="RDB35693.1"/>
    <property type="molecule type" value="Genomic_DNA"/>
</dbReference>